<dbReference type="EMBL" id="JAVDYE010000001">
    <property type="protein sequence ID" value="MDR7381248.1"/>
    <property type="molecule type" value="Genomic_DNA"/>
</dbReference>
<sequence length="159" mass="17219">MDNTNPQHDAEDAAEALRRLAQSTRTLDDPSDTYWVITDLAAVVRRLEQVIAQVQAAHRDNLQLAHDDQGKASTGQVQALTAVEHLRKAGQLFGLAYVSLDLAMGHSGAIAWYPGTNTTAGAGGRRPRAQARHARHDDEAREAVRPGTRSVGQTGKHAR</sequence>
<proteinExistence type="predicted"/>
<comment type="caution">
    <text evidence="2">The sequence shown here is derived from an EMBL/GenBank/DDBJ whole genome shotgun (WGS) entry which is preliminary data.</text>
</comment>
<evidence type="ECO:0000313" key="2">
    <source>
        <dbReference type="EMBL" id="MDR7381248.1"/>
    </source>
</evidence>
<evidence type="ECO:0000313" key="3">
    <source>
        <dbReference type="Proteomes" id="UP001183585"/>
    </source>
</evidence>
<organism evidence="2 3">
    <name type="scientific">Promicromonospora iranensis</name>
    <dbReference type="NCBI Taxonomy" id="1105144"/>
    <lineage>
        <taxon>Bacteria</taxon>
        <taxon>Bacillati</taxon>
        <taxon>Actinomycetota</taxon>
        <taxon>Actinomycetes</taxon>
        <taxon>Micrococcales</taxon>
        <taxon>Promicromonosporaceae</taxon>
        <taxon>Promicromonospora</taxon>
    </lineage>
</organism>
<dbReference type="RefSeq" id="WP_274997496.1">
    <property type="nucleotide sequence ID" value="NZ_JAJQQP010000016.1"/>
</dbReference>
<evidence type="ECO:0000256" key="1">
    <source>
        <dbReference type="SAM" id="MobiDB-lite"/>
    </source>
</evidence>
<gene>
    <name evidence="2" type="ORF">J2S48_000763</name>
</gene>
<accession>A0ABU2CIT6</accession>
<protein>
    <submittedName>
        <fullName evidence="2">Uncharacterized protein</fullName>
    </submittedName>
</protein>
<feature type="compositionally biased region" description="Basic and acidic residues" evidence="1">
    <location>
        <begin position="135"/>
        <end position="144"/>
    </location>
</feature>
<reference evidence="2 3" key="1">
    <citation type="submission" date="2023-07" db="EMBL/GenBank/DDBJ databases">
        <title>Sequencing the genomes of 1000 actinobacteria strains.</title>
        <authorList>
            <person name="Klenk H.-P."/>
        </authorList>
    </citation>
    <scope>NUCLEOTIDE SEQUENCE [LARGE SCALE GENOMIC DNA]</scope>
    <source>
        <strain evidence="2 3">DSM 45554</strain>
    </source>
</reference>
<feature type="region of interest" description="Disordered" evidence="1">
    <location>
        <begin position="118"/>
        <end position="159"/>
    </location>
</feature>
<keyword evidence="3" id="KW-1185">Reference proteome</keyword>
<feature type="compositionally biased region" description="Basic residues" evidence="1">
    <location>
        <begin position="125"/>
        <end position="134"/>
    </location>
</feature>
<dbReference type="Proteomes" id="UP001183585">
    <property type="component" value="Unassembled WGS sequence"/>
</dbReference>
<name>A0ABU2CIT6_9MICO</name>